<evidence type="ECO:0000256" key="1">
    <source>
        <dbReference type="ARBA" id="ARBA00022729"/>
    </source>
</evidence>
<dbReference type="Pfam" id="PF18962">
    <property type="entry name" value="Por_Secre_tail"/>
    <property type="match status" value="1"/>
</dbReference>
<feature type="domain" description="Secretion system C-terminal sorting" evidence="3">
    <location>
        <begin position="265"/>
        <end position="327"/>
    </location>
</feature>
<organism evidence="4 5">
    <name type="scientific">Kaistella antarctica</name>
    <dbReference type="NCBI Taxonomy" id="266748"/>
    <lineage>
        <taxon>Bacteria</taxon>
        <taxon>Pseudomonadati</taxon>
        <taxon>Bacteroidota</taxon>
        <taxon>Flavobacteriia</taxon>
        <taxon>Flavobacteriales</taxon>
        <taxon>Weeksellaceae</taxon>
        <taxon>Chryseobacterium group</taxon>
        <taxon>Kaistella</taxon>
    </lineage>
</organism>
<keyword evidence="1 2" id="KW-0732">Signal</keyword>
<feature type="signal peptide" evidence="2">
    <location>
        <begin position="1"/>
        <end position="19"/>
    </location>
</feature>
<reference evidence="4 5" key="1">
    <citation type="submission" date="2018-12" db="EMBL/GenBank/DDBJ databases">
        <authorList>
            <consortium name="Pathogen Informatics"/>
        </authorList>
    </citation>
    <scope>NUCLEOTIDE SEQUENCE [LARGE SCALE GENOMIC DNA]</scope>
    <source>
        <strain evidence="4 5">NCTC13489</strain>
    </source>
</reference>
<accession>A0A448NNW1</accession>
<feature type="chain" id="PRO_5019505381" evidence="2">
    <location>
        <begin position="20"/>
        <end position="334"/>
    </location>
</feature>
<dbReference type="InterPro" id="IPR026444">
    <property type="entry name" value="Secre_tail"/>
</dbReference>
<evidence type="ECO:0000256" key="2">
    <source>
        <dbReference type="SAM" id="SignalP"/>
    </source>
</evidence>
<dbReference type="AlphaFoldDB" id="A0A448NNW1"/>
<sequence length="334" mass="35821">MMKKFYLILLTAVAVNNFAQTTITKANNDFLIGTSVNSKNLLGTPDNSATGSNVTFNNSSLTDGTLITAQVSAPSAGDLTTFPGTTVKFDDGNGDLIYYKSSPTQLEITGAVVAGAVLNFSADNALYLKFPTAFGNSYNDTARGTFTTTAGSGLFRGTITTTADATGTLLLGSQFFSNVIRLKSVQTYNLFQSTDTFYIFSIGTLASTFYTYYDNLNRYPLFTSTAATIAVPLLSFSQTSSAAIAQTNPVLATQNNSIKNKVTAYPNPVAETLFFAGDFSNYKLVKVLNMEGRVVLTKAITDGKVNLSSLHTGNYILRLSGKNQKDQSIQIIKK</sequence>
<dbReference type="KEGG" id="cant:NCTC13489_00618"/>
<evidence type="ECO:0000259" key="3">
    <source>
        <dbReference type="Pfam" id="PF18962"/>
    </source>
</evidence>
<gene>
    <name evidence="4" type="ORF">NCTC13489_00618</name>
</gene>
<dbReference type="EMBL" id="LR134441">
    <property type="protein sequence ID" value="VEH96846.1"/>
    <property type="molecule type" value="Genomic_DNA"/>
</dbReference>
<dbReference type="NCBIfam" id="TIGR04183">
    <property type="entry name" value="Por_Secre_tail"/>
    <property type="match status" value="1"/>
</dbReference>
<dbReference type="STRING" id="266748.HY04_14810"/>
<proteinExistence type="predicted"/>
<dbReference type="OrthoDB" id="1428753at2"/>
<protein>
    <submittedName>
        <fullName evidence="4">Por secretion system C-terminal sorting domain</fullName>
    </submittedName>
</protein>
<evidence type="ECO:0000313" key="5">
    <source>
        <dbReference type="Proteomes" id="UP000270036"/>
    </source>
</evidence>
<name>A0A448NNW1_9FLAO</name>
<dbReference type="Proteomes" id="UP000270036">
    <property type="component" value="Chromosome"/>
</dbReference>
<evidence type="ECO:0000313" key="4">
    <source>
        <dbReference type="EMBL" id="VEH96846.1"/>
    </source>
</evidence>